<feature type="domain" description="Glycoside hydrolase family 5" evidence="6">
    <location>
        <begin position="78"/>
        <end position="367"/>
    </location>
</feature>
<protein>
    <submittedName>
        <fullName evidence="7">Glycoside hydrolase superfamily</fullName>
    </submittedName>
</protein>
<evidence type="ECO:0000256" key="2">
    <source>
        <dbReference type="ARBA" id="ARBA00022801"/>
    </source>
</evidence>
<proteinExistence type="inferred from homology"/>
<evidence type="ECO:0000313" key="7">
    <source>
        <dbReference type="EMBL" id="TRM58757.1"/>
    </source>
</evidence>
<keyword evidence="3 4" id="KW-0326">Glycosidase</keyword>
<dbReference type="GO" id="GO:0008422">
    <property type="term" value="F:beta-glucosidase activity"/>
    <property type="evidence" value="ECO:0007669"/>
    <property type="project" value="TreeGrafter"/>
</dbReference>
<dbReference type="PANTHER" id="PTHR31297:SF42">
    <property type="entry name" value="GLYCOSIDE HYDROLASE FAMILY 5 DOMAIN-CONTAINING PROTEIN"/>
    <property type="match status" value="1"/>
</dbReference>
<dbReference type="InterPro" id="IPR050386">
    <property type="entry name" value="Glycosyl_hydrolase_5"/>
</dbReference>
<dbReference type="GO" id="GO:0009986">
    <property type="term" value="C:cell surface"/>
    <property type="evidence" value="ECO:0007669"/>
    <property type="project" value="TreeGrafter"/>
</dbReference>
<evidence type="ECO:0000256" key="5">
    <source>
        <dbReference type="SAM" id="SignalP"/>
    </source>
</evidence>
<dbReference type="OrthoDB" id="1887033at2759"/>
<evidence type="ECO:0000256" key="3">
    <source>
        <dbReference type="ARBA" id="ARBA00023295"/>
    </source>
</evidence>
<accession>A0A550C1V3</accession>
<evidence type="ECO:0000259" key="6">
    <source>
        <dbReference type="Pfam" id="PF00150"/>
    </source>
</evidence>
<dbReference type="PANTHER" id="PTHR31297">
    <property type="entry name" value="GLUCAN ENDO-1,6-BETA-GLUCOSIDASE B"/>
    <property type="match status" value="1"/>
</dbReference>
<dbReference type="GO" id="GO:0009251">
    <property type="term" value="P:glucan catabolic process"/>
    <property type="evidence" value="ECO:0007669"/>
    <property type="project" value="TreeGrafter"/>
</dbReference>
<organism evidence="7 8">
    <name type="scientific">Schizophyllum amplum</name>
    <dbReference type="NCBI Taxonomy" id="97359"/>
    <lineage>
        <taxon>Eukaryota</taxon>
        <taxon>Fungi</taxon>
        <taxon>Dikarya</taxon>
        <taxon>Basidiomycota</taxon>
        <taxon>Agaricomycotina</taxon>
        <taxon>Agaricomycetes</taxon>
        <taxon>Agaricomycetidae</taxon>
        <taxon>Agaricales</taxon>
        <taxon>Schizophyllaceae</taxon>
        <taxon>Schizophyllum</taxon>
    </lineage>
</organism>
<evidence type="ECO:0000256" key="1">
    <source>
        <dbReference type="ARBA" id="ARBA00005641"/>
    </source>
</evidence>
<dbReference type="SUPFAM" id="SSF51445">
    <property type="entry name" value="(Trans)glycosidases"/>
    <property type="match status" value="1"/>
</dbReference>
<dbReference type="Proteomes" id="UP000320762">
    <property type="component" value="Unassembled WGS sequence"/>
</dbReference>
<dbReference type="Gene3D" id="3.20.20.80">
    <property type="entry name" value="Glycosidases"/>
    <property type="match status" value="1"/>
</dbReference>
<evidence type="ECO:0000256" key="4">
    <source>
        <dbReference type="RuleBase" id="RU361153"/>
    </source>
</evidence>
<dbReference type="STRING" id="97359.A0A550C1V3"/>
<dbReference type="Pfam" id="PF00150">
    <property type="entry name" value="Cellulase"/>
    <property type="match status" value="1"/>
</dbReference>
<feature type="signal peptide" evidence="5">
    <location>
        <begin position="1"/>
        <end position="20"/>
    </location>
</feature>
<comment type="similarity">
    <text evidence="1 4">Belongs to the glycosyl hydrolase 5 (cellulase A) family.</text>
</comment>
<feature type="chain" id="PRO_5021807879" evidence="5">
    <location>
        <begin position="21"/>
        <end position="410"/>
    </location>
</feature>
<name>A0A550C1V3_9AGAR</name>
<keyword evidence="2 4" id="KW-0378">Hydrolase</keyword>
<dbReference type="InterPro" id="IPR017853">
    <property type="entry name" value="GH"/>
</dbReference>
<dbReference type="EMBL" id="VDMD01000033">
    <property type="protein sequence ID" value="TRM58757.1"/>
    <property type="molecule type" value="Genomic_DNA"/>
</dbReference>
<sequence>MLSLTTTRFLSLLASSFLLARRTLLCATARMLVIEPWMIPQEWLDMGGQDCGDCSACIRSEFAFVQAHPDTADEIFDKHWSTWFSQKDVNVLVALGLNTVRIPLGYWILEALVDRKTEFYPRGGLQQLRRGLIQLRNAGVDVILDHHALPGVQCTANVQFYTPANYRRALIWTAVMTTLSHIDPAFASVVSIEAVNEPIMDAALTPGYGDFQKQFVQIVRVIERSLGINTGNWKRMHRRKPADSDSPVAALRVAVESDSFPDDHTVLKEALDIHFTGPNPAEAKYGPQVYDNHLYYRSDANEDAYMKSICNLQRVKDDAALGNSPLVFGEWGLPTQFAATEEFLRRWADAQKLAYTKGAGWIFWNFKIEKSALAGDLSRQWSYFDGVKRGYLTVDPSEVHDPHVCDPYIA</sequence>
<keyword evidence="5" id="KW-0732">Signal</keyword>
<dbReference type="GO" id="GO:0005576">
    <property type="term" value="C:extracellular region"/>
    <property type="evidence" value="ECO:0007669"/>
    <property type="project" value="TreeGrafter"/>
</dbReference>
<keyword evidence="8" id="KW-1185">Reference proteome</keyword>
<reference evidence="7 8" key="1">
    <citation type="journal article" date="2019" name="New Phytol.">
        <title>Comparative genomics reveals unique wood-decay strategies and fruiting body development in the Schizophyllaceae.</title>
        <authorList>
            <person name="Almasi E."/>
            <person name="Sahu N."/>
            <person name="Krizsan K."/>
            <person name="Balint B."/>
            <person name="Kovacs G.M."/>
            <person name="Kiss B."/>
            <person name="Cseklye J."/>
            <person name="Drula E."/>
            <person name="Henrissat B."/>
            <person name="Nagy I."/>
            <person name="Chovatia M."/>
            <person name="Adam C."/>
            <person name="LaButti K."/>
            <person name="Lipzen A."/>
            <person name="Riley R."/>
            <person name="Grigoriev I.V."/>
            <person name="Nagy L.G."/>
        </authorList>
    </citation>
    <scope>NUCLEOTIDE SEQUENCE [LARGE SCALE GENOMIC DNA]</scope>
    <source>
        <strain evidence="7 8">NL-1724</strain>
    </source>
</reference>
<dbReference type="AlphaFoldDB" id="A0A550C1V3"/>
<comment type="caution">
    <text evidence="7">The sequence shown here is derived from an EMBL/GenBank/DDBJ whole genome shotgun (WGS) entry which is preliminary data.</text>
</comment>
<dbReference type="InterPro" id="IPR001547">
    <property type="entry name" value="Glyco_hydro_5"/>
</dbReference>
<evidence type="ECO:0000313" key="8">
    <source>
        <dbReference type="Proteomes" id="UP000320762"/>
    </source>
</evidence>
<gene>
    <name evidence="7" type="ORF">BD626DRAFT_550553</name>
</gene>